<feature type="compositionally biased region" description="Polar residues" evidence="3">
    <location>
        <begin position="435"/>
        <end position="455"/>
    </location>
</feature>
<dbReference type="OMA" id="ANERTTQ"/>
<dbReference type="InterPro" id="IPR001806">
    <property type="entry name" value="Small_GTPase"/>
</dbReference>
<dbReference type="PRINTS" id="PR00449">
    <property type="entry name" value="RASTRNSFRMNG"/>
</dbReference>
<evidence type="ECO:0000256" key="3">
    <source>
        <dbReference type="SAM" id="MobiDB-lite"/>
    </source>
</evidence>
<dbReference type="Gene3D" id="3.40.50.300">
    <property type="entry name" value="P-loop containing nucleotide triphosphate hydrolases"/>
    <property type="match status" value="1"/>
</dbReference>
<dbReference type="AlphaFoldDB" id="A0A8S8ZKW4"/>
<feature type="region of interest" description="Disordered" evidence="3">
    <location>
        <begin position="1"/>
        <end position="157"/>
    </location>
</feature>
<dbReference type="InterPro" id="IPR003578">
    <property type="entry name" value="Small_GTPase_Rho"/>
</dbReference>
<feature type="compositionally biased region" description="Basic and acidic residues" evidence="3">
    <location>
        <begin position="97"/>
        <end position="108"/>
    </location>
</feature>
<organism evidence="4 5">
    <name type="scientific">Sordaria macrospora</name>
    <dbReference type="NCBI Taxonomy" id="5147"/>
    <lineage>
        <taxon>Eukaryota</taxon>
        <taxon>Fungi</taxon>
        <taxon>Dikarya</taxon>
        <taxon>Ascomycota</taxon>
        <taxon>Pezizomycotina</taxon>
        <taxon>Sordariomycetes</taxon>
        <taxon>Sordariomycetidae</taxon>
        <taxon>Sordariales</taxon>
        <taxon>Sordariaceae</taxon>
        <taxon>Sordaria</taxon>
    </lineage>
</organism>
<dbReference type="SUPFAM" id="SSF52540">
    <property type="entry name" value="P-loop containing nucleoside triphosphate hydrolases"/>
    <property type="match status" value="1"/>
</dbReference>
<accession>A0A8S8ZKW4</accession>
<comment type="caution">
    <text evidence="4">The sequence shown here is derived from an EMBL/GenBank/DDBJ whole genome shotgun (WGS) entry which is preliminary data.</text>
</comment>
<keyword evidence="1" id="KW-0547">Nucleotide-binding</keyword>
<feature type="region of interest" description="Disordered" evidence="3">
    <location>
        <begin position="314"/>
        <end position="371"/>
    </location>
</feature>
<dbReference type="InterPro" id="IPR027417">
    <property type="entry name" value="P-loop_NTPase"/>
</dbReference>
<gene>
    <name evidence="4" type="ORF">SMACR_04086</name>
</gene>
<dbReference type="GO" id="GO:0003924">
    <property type="term" value="F:GTPase activity"/>
    <property type="evidence" value="ECO:0007669"/>
    <property type="project" value="InterPro"/>
</dbReference>
<evidence type="ECO:0000313" key="5">
    <source>
        <dbReference type="Proteomes" id="UP000433876"/>
    </source>
</evidence>
<dbReference type="Pfam" id="PF00071">
    <property type="entry name" value="Ras"/>
    <property type="match status" value="1"/>
</dbReference>
<feature type="region of interest" description="Disordered" evidence="3">
    <location>
        <begin position="247"/>
        <end position="271"/>
    </location>
</feature>
<dbReference type="VEuPathDB" id="FungiDB:SMAC_04086"/>
<dbReference type="GO" id="GO:0007264">
    <property type="term" value="P:small GTPase-mediated signal transduction"/>
    <property type="evidence" value="ECO:0007669"/>
    <property type="project" value="InterPro"/>
</dbReference>
<reference evidence="4 5" key="1">
    <citation type="submission" date="2017-07" db="EMBL/GenBank/DDBJ databases">
        <title>Genome sequence of the Sordaria macrospora wild type strain R19027.</title>
        <authorList>
            <person name="Nowrousian M."/>
            <person name="Teichert I."/>
            <person name="Kueck U."/>
        </authorList>
    </citation>
    <scope>NUCLEOTIDE SEQUENCE [LARGE SCALE GENOMIC DNA]</scope>
    <source>
        <strain evidence="4 5">R19027</strain>
        <tissue evidence="4">Mycelium</tissue>
    </source>
</reference>
<dbReference type="EMBL" id="NMPR01000121">
    <property type="protein sequence ID" value="KAA8629888.1"/>
    <property type="molecule type" value="Genomic_DNA"/>
</dbReference>
<feature type="region of interest" description="Disordered" evidence="3">
    <location>
        <begin position="428"/>
        <end position="455"/>
    </location>
</feature>
<keyword evidence="2" id="KW-0342">GTP-binding</keyword>
<evidence type="ECO:0000256" key="2">
    <source>
        <dbReference type="ARBA" id="ARBA00023134"/>
    </source>
</evidence>
<dbReference type="GO" id="GO:0005525">
    <property type="term" value="F:GTP binding"/>
    <property type="evidence" value="ECO:0007669"/>
    <property type="project" value="UniProtKB-KW"/>
</dbReference>
<sequence length="648" mass="71764">MVKSPSPSIPLPMVGGHPFPANGMRPPPSPSYGSTAYSFKLQVPPRLSPAEQLASPPATNSCGDQSARHQSHNPFPHPSTSDVHHTSSRVGRAPSRPQRDYHPRRQFETEILDLALRDSRNPRTRTKAPSSAHHNKNTHPHHQEHTHRHTPSCSRSYRPCHDIDHQIKDPVPMYGVALVDDRGGVEFLATDRMDDWLAGVENEDFIIYEDPQEHGLKQNDTEMGGAEPQADESGLAPTVVRYAMMDLEDGDDSDKENQNDAPKYRRIRKPTPHKPAALMEIKLNQVETEIVKDEDAKTIWPGVEDSMLSIPKRKSIKRQVDSNADTLERPASKRSKLTSTLKRGLSKMSLRSIRSSRASKRPGTPAGSVGTREVFSRLSSFSWVPGSEKLRSASGSSGPERKIKICVVGDADAGKTALVNRLVSGDFGEEKKSNDAPQHSPITEQQIPTAPSSHTTDYRSFSIIADDGKLVTIELWDFPGNIANERTTQLTSNFFQAAIICYSIEDVKNLPAICDTWKPKLDRSLIDCPRFLLGLKKDLRPAFPPLGLSFLPRKEPVMADMGRSAAYHSRVAGYGECSAKTGENVDDAFRGIVNFTLSQMRKKEIGISHGKRREKAKETVKDAGKVMVDTLCGFPNGPTPGRTWSRHL</sequence>
<dbReference type="SMART" id="SM00175">
    <property type="entry name" value="RAB"/>
    <property type="match status" value="1"/>
</dbReference>
<dbReference type="Proteomes" id="UP000433876">
    <property type="component" value="Unassembled WGS sequence"/>
</dbReference>
<feature type="compositionally biased region" description="Basic residues" evidence="3">
    <location>
        <begin position="133"/>
        <end position="150"/>
    </location>
</feature>
<evidence type="ECO:0000256" key="1">
    <source>
        <dbReference type="ARBA" id="ARBA00022741"/>
    </source>
</evidence>
<dbReference type="PROSITE" id="PS51419">
    <property type="entry name" value="RAB"/>
    <property type="match status" value="1"/>
</dbReference>
<protein>
    <submittedName>
        <fullName evidence="4">Uncharacterized protein</fullName>
    </submittedName>
</protein>
<proteinExistence type="predicted"/>
<name>A0A8S8ZKW4_SORMA</name>
<dbReference type="SMART" id="SM00174">
    <property type="entry name" value="RHO"/>
    <property type="match status" value="1"/>
</dbReference>
<dbReference type="PANTHER" id="PTHR24072">
    <property type="entry name" value="RHO FAMILY GTPASE"/>
    <property type="match status" value="1"/>
</dbReference>
<evidence type="ECO:0000313" key="4">
    <source>
        <dbReference type="EMBL" id="KAA8629888.1"/>
    </source>
</evidence>